<protein>
    <submittedName>
        <fullName evidence="2">Uncharacterized protein</fullName>
    </submittedName>
</protein>
<dbReference type="EMBL" id="CP146275">
    <property type="protein sequence ID" value="WWT34157.1"/>
    <property type="molecule type" value="Genomic_DNA"/>
</dbReference>
<dbReference type="RefSeq" id="WP_338609910.1">
    <property type="nucleotide sequence ID" value="NZ_CP146275.1"/>
</dbReference>
<evidence type="ECO:0000313" key="2">
    <source>
        <dbReference type="EMBL" id="WWT34157.1"/>
    </source>
</evidence>
<feature type="region of interest" description="Disordered" evidence="1">
    <location>
        <begin position="59"/>
        <end position="92"/>
    </location>
</feature>
<evidence type="ECO:0000313" key="3">
    <source>
        <dbReference type="Proteomes" id="UP001369958"/>
    </source>
</evidence>
<proteinExistence type="predicted"/>
<feature type="compositionally biased region" description="Polar residues" evidence="1">
    <location>
        <begin position="98"/>
        <end position="116"/>
    </location>
</feature>
<reference evidence="2 3" key="1">
    <citation type="submission" date="2024-02" db="EMBL/GenBank/DDBJ databases">
        <title>Complete genome sequence of Pelagibacterium nitratireducens ZH15.</title>
        <authorList>
            <person name="Zhao L.H."/>
        </authorList>
    </citation>
    <scope>NUCLEOTIDE SEQUENCE [LARGE SCALE GENOMIC DNA]</scope>
    <source>
        <strain evidence="2 3">ZH15</strain>
    </source>
</reference>
<keyword evidence="3" id="KW-1185">Reference proteome</keyword>
<accession>A0ABZ2I2X0</accession>
<sequence length="246" mass="25675">MMLSRPLASGAMLVLIIGAVGGAALQHEPGAGFVAAPEGPTENADREVTAADRIVESAGFPVVPQAERDRAGEATHGPMVTVNGRPLGEDRPAVDRTVASTPAEAQTTSDPAPQTETSAAEMAAIEPPRPLPRPEGLGVSQQETTGIDYDAIARAAGAPNRNSQVSAPGFLVPPDTQTLAPLTGPDSGYDPRIGSSSEQDELVGVVGPNGEILWVYEEQVPALNSRVTIQRRQQVPQNNPFGFVYE</sequence>
<name>A0ABZ2I2X0_9HYPH</name>
<gene>
    <name evidence="2" type="ORF">V6617_06750</name>
</gene>
<feature type="region of interest" description="Disordered" evidence="1">
    <location>
        <begin position="97"/>
        <end position="116"/>
    </location>
</feature>
<evidence type="ECO:0000256" key="1">
    <source>
        <dbReference type="SAM" id="MobiDB-lite"/>
    </source>
</evidence>
<organism evidence="2 3">
    <name type="scientific">Pelagibacterium nitratireducens</name>
    <dbReference type="NCBI Taxonomy" id="1046114"/>
    <lineage>
        <taxon>Bacteria</taxon>
        <taxon>Pseudomonadati</taxon>
        <taxon>Pseudomonadota</taxon>
        <taxon>Alphaproteobacteria</taxon>
        <taxon>Hyphomicrobiales</taxon>
        <taxon>Devosiaceae</taxon>
        <taxon>Pelagibacterium</taxon>
    </lineage>
</organism>
<dbReference type="Proteomes" id="UP001369958">
    <property type="component" value="Chromosome"/>
</dbReference>